<keyword evidence="4" id="KW-0285">Flavoprotein</keyword>
<evidence type="ECO:0000256" key="2">
    <source>
        <dbReference type="ARBA" id="ARBA00004924"/>
    </source>
</evidence>
<dbReference type="Gene3D" id="3.50.50.60">
    <property type="entry name" value="FAD/NAD(P)-binding domain"/>
    <property type="match status" value="1"/>
</dbReference>
<dbReference type="AlphaFoldDB" id="A0A1M6IZK5"/>
<reference evidence="9" key="1">
    <citation type="submission" date="2016-11" db="EMBL/GenBank/DDBJ databases">
        <authorList>
            <person name="Varghese N."/>
            <person name="Submissions S."/>
        </authorList>
    </citation>
    <scope>NUCLEOTIDE SEQUENCE [LARGE SCALE GENOMIC DNA]</scope>
    <source>
        <strain evidence="9">DSM 22623</strain>
    </source>
</reference>
<evidence type="ECO:0000313" key="9">
    <source>
        <dbReference type="Proteomes" id="UP000184432"/>
    </source>
</evidence>
<dbReference type="PANTHER" id="PTHR42802">
    <property type="entry name" value="MONOOXYGENASE"/>
    <property type="match status" value="1"/>
</dbReference>
<evidence type="ECO:0000256" key="1">
    <source>
        <dbReference type="ARBA" id="ARBA00001974"/>
    </source>
</evidence>
<dbReference type="SUPFAM" id="SSF51905">
    <property type="entry name" value="FAD/NAD(P)-binding domain"/>
    <property type="match status" value="2"/>
</dbReference>
<comment type="similarity">
    <text evidence="3">Belongs to the lysine N(6)-hydroxylase/L-ornithine N(5)-oxygenase family.</text>
</comment>
<evidence type="ECO:0000256" key="6">
    <source>
        <dbReference type="ARBA" id="ARBA00022857"/>
    </source>
</evidence>
<gene>
    <name evidence="8" type="ORF">SAMN04488508_108156</name>
</gene>
<evidence type="ECO:0000256" key="4">
    <source>
        <dbReference type="ARBA" id="ARBA00022630"/>
    </source>
</evidence>
<comment type="cofactor">
    <cofactor evidence="1">
        <name>FAD</name>
        <dbReference type="ChEBI" id="CHEBI:57692"/>
    </cofactor>
</comment>
<keyword evidence="7" id="KW-0560">Oxidoreductase</keyword>
<protein>
    <submittedName>
        <fullName evidence="8">Lysine N6-hydroxylase</fullName>
    </submittedName>
</protein>
<dbReference type="PANTHER" id="PTHR42802:SF1">
    <property type="entry name" value="L-ORNITHINE N(5)-MONOOXYGENASE"/>
    <property type="match status" value="1"/>
</dbReference>
<keyword evidence="6" id="KW-0521">NADP</keyword>
<evidence type="ECO:0000313" key="8">
    <source>
        <dbReference type="EMBL" id="SHJ39833.1"/>
    </source>
</evidence>
<dbReference type="OrthoDB" id="7527071at2"/>
<dbReference type="RefSeq" id="WP_073319176.1">
    <property type="nucleotide sequence ID" value="NZ_FQYP01000008.1"/>
</dbReference>
<comment type="pathway">
    <text evidence="2">Siderophore biosynthesis.</text>
</comment>
<name>A0A1M6IZK5_9FLAO</name>
<dbReference type="GO" id="GO:0016491">
    <property type="term" value="F:oxidoreductase activity"/>
    <property type="evidence" value="ECO:0007669"/>
    <property type="project" value="UniProtKB-KW"/>
</dbReference>
<dbReference type="InterPro" id="IPR036188">
    <property type="entry name" value="FAD/NAD-bd_sf"/>
</dbReference>
<dbReference type="Proteomes" id="UP000184432">
    <property type="component" value="Unassembled WGS sequence"/>
</dbReference>
<dbReference type="STRING" id="570521.SAMN04488508_108156"/>
<evidence type="ECO:0000256" key="3">
    <source>
        <dbReference type="ARBA" id="ARBA00007588"/>
    </source>
</evidence>
<dbReference type="EMBL" id="FQYP01000008">
    <property type="protein sequence ID" value="SHJ39833.1"/>
    <property type="molecule type" value="Genomic_DNA"/>
</dbReference>
<keyword evidence="9" id="KW-1185">Reference proteome</keyword>
<evidence type="ECO:0000256" key="5">
    <source>
        <dbReference type="ARBA" id="ARBA00022827"/>
    </source>
</evidence>
<proteinExistence type="inferred from homology"/>
<dbReference type="InterPro" id="IPR025700">
    <property type="entry name" value="Lys/Orn_oxygenase"/>
</dbReference>
<accession>A0A1M6IZK5</accession>
<dbReference type="Pfam" id="PF13434">
    <property type="entry name" value="Lys_Orn_oxgnase"/>
    <property type="match status" value="1"/>
</dbReference>
<sequence length="446" mass="51919">MDTTIQQENIYDFVAIGVGPMNLGLACLTAPIAELEGVFLDKRASFDWHRGMMLEGTTLQIPFMADLVTLADPTSPFSFLNYLKEKGRIYSFYIRENFLVLREEYNRYCQWVVQQLSNIHFQTEVTNVSYDSEKEYYTVFAYCGKTAEHKVYKTKKLVLGTGTSPYIPDTCKGLQDHAAHSSTYLSVKEELQSKKSITVVGSGQSAAEIFYDLLQEVDSKGYALNWITRSNRFFPLEYSKLTLEMTSPEYVDYFYNLPSAKRDHLIKNQKHLYKGINQDLIGDIFDLIYTKQLSNTVKINLRTNSELKQATYDDALDRFYIEFHQIEEDKHYQHQTDVLILATGYGYRKPEFVEGIKDRIRWDEKGRYQVHRNYAIDHLGKDIFVQNAELHTHGFVTPDLGMACYRNSYIIKELTGTDYYPIERRIAFQQFGVNAEEEVQNKEWVE</sequence>
<organism evidence="8 9">
    <name type="scientific">Aquimarina spongiae</name>
    <dbReference type="NCBI Taxonomy" id="570521"/>
    <lineage>
        <taxon>Bacteria</taxon>
        <taxon>Pseudomonadati</taxon>
        <taxon>Bacteroidota</taxon>
        <taxon>Flavobacteriia</taxon>
        <taxon>Flavobacteriales</taxon>
        <taxon>Flavobacteriaceae</taxon>
        <taxon>Aquimarina</taxon>
    </lineage>
</organism>
<keyword evidence="5" id="KW-0274">FAD</keyword>
<evidence type="ECO:0000256" key="7">
    <source>
        <dbReference type="ARBA" id="ARBA00023002"/>
    </source>
</evidence>